<dbReference type="EMBL" id="KZ451899">
    <property type="protein sequence ID" value="PKA64945.1"/>
    <property type="molecule type" value="Genomic_DNA"/>
</dbReference>
<evidence type="ECO:0000256" key="4">
    <source>
        <dbReference type="ARBA" id="ARBA00022927"/>
    </source>
</evidence>
<comment type="subcellular location">
    <subcellularLocation>
        <location evidence="1">Membrane</location>
    </subcellularLocation>
</comment>
<keyword evidence="10" id="KW-1185">Reference proteome</keyword>
<feature type="coiled-coil region" evidence="6">
    <location>
        <begin position="165"/>
        <end position="220"/>
    </location>
</feature>
<feature type="coiled-coil region" evidence="6">
    <location>
        <begin position="77"/>
        <end position="132"/>
    </location>
</feature>
<keyword evidence="4" id="KW-0653">Protein transport</keyword>
<name>A0A2I0BAX3_9ASPA</name>
<dbReference type="PANTHER" id="PTHR36390">
    <property type="entry name" value="MYOSIN HEAVY CHAIN-LIKE PROTEIN"/>
    <property type="match status" value="1"/>
</dbReference>
<dbReference type="OrthoDB" id="2020741at2759"/>
<protein>
    <submittedName>
        <fullName evidence="9">SNAP25 likeous protein SNAP33</fullName>
    </submittedName>
</protein>
<dbReference type="CDD" id="cd15861">
    <property type="entry name" value="SNARE_SNAP25N_23N_29N_SEC9N"/>
    <property type="match status" value="1"/>
</dbReference>
<organism evidence="9 10">
    <name type="scientific">Apostasia shenzhenica</name>
    <dbReference type="NCBI Taxonomy" id="1088818"/>
    <lineage>
        <taxon>Eukaryota</taxon>
        <taxon>Viridiplantae</taxon>
        <taxon>Streptophyta</taxon>
        <taxon>Embryophyta</taxon>
        <taxon>Tracheophyta</taxon>
        <taxon>Spermatophyta</taxon>
        <taxon>Magnoliopsida</taxon>
        <taxon>Liliopsida</taxon>
        <taxon>Asparagales</taxon>
        <taxon>Orchidaceae</taxon>
        <taxon>Apostasioideae</taxon>
        <taxon>Apostasia</taxon>
    </lineage>
</organism>
<keyword evidence="3" id="KW-0813">Transport</keyword>
<evidence type="ECO:0000313" key="10">
    <source>
        <dbReference type="Proteomes" id="UP000236161"/>
    </source>
</evidence>
<feature type="coiled-coil region" evidence="6">
    <location>
        <begin position="316"/>
        <end position="347"/>
    </location>
</feature>
<feature type="compositionally biased region" description="Polar residues" evidence="7">
    <location>
        <begin position="508"/>
        <end position="518"/>
    </location>
</feature>
<dbReference type="Gene3D" id="1.20.5.110">
    <property type="match status" value="1"/>
</dbReference>
<dbReference type="InterPro" id="IPR000727">
    <property type="entry name" value="T_SNARE_dom"/>
</dbReference>
<reference evidence="9 10" key="1">
    <citation type="journal article" date="2017" name="Nature">
        <title>The Apostasia genome and the evolution of orchids.</title>
        <authorList>
            <person name="Zhang G.Q."/>
            <person name="Liu K.W."/>
            <person name="Li Z."/>
            <person name="Lohaus R."/>
            <person name="Hsiao Y.Y."/>
            <person name="Niu S.C."/>
            <person name="Wang J.Y."/>
            <person name="Lin Y.C."/>
            <person name="Xu Q."/>
            <person name="Chen L.J."/>
            <person name="Yoshida K."/>
            <person name="Fujiwara S."/>
            <person name="Wang Z.W."/>
            <person name="Zhang Y.Q."/>
            <person name="Mitsuda N."/>
            <person name="Wang M."/>
            <person name="Liu G.H."/>
            <person name="Pecoraro L."/>
            <person name="Huang H.X."/>
            <person name="Xiao X.J."/>
            <person name="Lin M."/>
            <person name="Wu X.Y."/>
            <person name="Wu W.L."/>
            <person name="Chen Y.Y."/>
            <person name="Chang S.B."/>
            <person name="Sakamoto S."/>
            <person name="Ohme-Takagi M."/>
            <person name="Yagi M."/>
            <person name="Zeng S.J."/>
            <person name="Shen C.Y."/>
            <person name="Yeh C.M."/>
            <person name="Luo Y.B."/>
            <person name="Tsai W.C."/>
            <person name="Van de Peer Y."/>
            <person name="Liu Z.J."/>
        </authorList>
    </citation>
    <scope>NUCLEOTIDE SEQUENCE [LARGE SCALE GENOMIC DNA]</scope>
    <source>
        <strain evidence="10">cv. Shenzhen</strain>
        <tissue evidence="9">Stem</tissue>
    </source>
</reference>
<proteinExistence type="inferred from homology"/>
<dbReference type="GO" id="GO:0015031">
    <property type="term" value="P:protein transport"/>
    <property type="evidence" value="ECO:0007669"/>
    <property type="project" value="UniProtKB-KW"/>
</dbReference>
<feature type="domain" description="T-SNARE coiled-coil homology" evidence="8">
    <location>
        <begin position="561"/>
        <end position="628"/>
    </location>
</feature>
<keyword evidence="5" id="KW-0472">Membrane</keyword>
<dbReference type="InterPro" id="IPR044766">
    <property type="entry name" value="NPSN/SNAP25-like_N_SNARE"/>
</dbReference>
<keyword evidence="6" id="KW-0175">Coiled coil</keyword>
<sequence>MDLGDPDNSSSNKLFLRNTDNLLANEQVHSSTHNESSHGNLFGSDGWELWRPSRRFEDQLGVHNFEANCVGNHVHSLEQKLAAVKTLHAKLRLLTEELVQSDTNFLLLTRELKSKNDDLQYCEIQIEELEAAISSAALESQCEIESMKLDMIALEEKCFQSECLSEQIGQEKAKMLALLEEYEAQFYEAQDKICFLEMENNELKIKLNESERHFKELHGELEERLSSWIKQSIGVSDNTARKDNMEFFPRLNDGYSSLHKACKIPDVLMLELRASACEEISCPLLSNLTALMASDKHVKGEMERMSNLILESEFLVQTLKEELREEKKKAKEEAEDLTQAMAELRYEITGMLEDECKHRASIEQASLSRIQALEEEGYQRMTGLEIAQKIDSCGSSSGCHIAETSFDCLTKSKEGLDVALKEDLPFSALLEWKIHDGDDDDEFFIPSFFSQSEERKLGRVELFASAAFFYGKGAPNNSWRAPKSNVYKQNPAVSTFNPFDSDSDREQNVQSTKTSSSPAMKKSHHRSPQSIYVGPEETGINRYKNNFGDSGGFENQSVQELESYAVKKAEETTQTINGCVKIAEEIREVSSRTLVNLHQQGEQITRTHETAASIDHNLSRGEKLLGSLGGLFSKTWKPKKARQIKGPSLTRGNCKML</sequence>
<dbReference type="FunFam" id="1.20.5.110:FF:000031">
    <property type="entry name" value="SNAP25 homologous protein SNAP33"/>
    <property type="match status" value="1"/>
</dbReference>
<evidence type="ECO:0000259" key="8">
    <source>
        <dbReference type="SMART" id="SM00397"/>
    </source>
</evidence>
<evidence type="ECO:0000256" key="2">
    <source>
        <dbReference type="ARBA" id="ARBA00009480"/>
    </source>
</evidence>
<gene>
    <name evidence="9" type="primary">SNAP33</name>
    <name evidence="9" type="ORF">AXF42_Ash011547</name>
</gene>
<comment type="similarity">
    <text evidence="2">Belongs to the SNAP-25 family.</text>
</comment>
<evidence type="ECO:0000256" key="3">
    <source>
        <dbReference type="ARBA" id="ARBA00022448"/>
    </source>
</evidence>
<dbReference type="GO" id="GO:0031201">
    <property type="term" value="C:SNARE complex"/>
    <property type="evidence" value="ECO:0007669"/>
    <property type="project" value="InterPro"/>
</dbReference>
<dbReference type="STRING" id="1088818.A0A2I0BAX3"/>
<dbReference type="SUPFAM" id="SSF58038">
    <property type="entry name" value="SNARE fusion complex"/>
    <property type="match status" value="1"/>
</dbReference>
<dbReference type="GO" id="GO:0016192">
    <property type="term" value="P:vesicle-mediated transport"/>
    <property type="evidence" value="ECO:0007669"/>
    <property type="project" value="UniProtKB-ARBA"/>
</dbReference>
<accession>A0A2I0BAX3</accession>
<evidence type="ECO:0000256" key="1">
    <source>
        <dbReference type="ARBA" id="ARBA00004370"/>
    </source>
</evidence>
<dbReference type="PANTHER" id="PTHR36390:SF1">
    <property type="entry name" value="MYOSIN HEAVY CHAIN-LIKE PROTEIN"/>
    <property type="match status" value="1"/>
</dbReference>
<evidence type="ECO:0000256" key="5">
    <source>
        <dbReference type="ARBA" id="ARBA00023136"/>
    </source>
</evidence>
<dbReference type="SMART" id="SM00397">
    <property type="entry name" value="t_SNARE"/>
    <property type="match status" value="1"/>
</dbReference>
<feature type="region of interest" description="Disordered" evidence="7">
    <location>
        <begin position="495"/>
        <end position="535"/>
    </location>
</feature>
<dbReference type="Proteomes" id="UP000236161">
    <property type="component" value="Unassembled WGS sequence"/>
</dbReference>
<evidence type="ECO:0000313" key="9">
    <source>
        <dbReference type="EMBL" id="PKA64945.1"/>
    </source>
</evidence>
<evidence type="ECO:0000256" key="7">
    <source>
        <dbReference type="SAM" id="MobiDB-lite"/>
    </source>
</evidence>
<dbReference type="AlphaFoldDB" id="A0A2I0BAX3"/>
<dbReference type="GO" id="GO:0005484">
    <property type="term" value="F:SNAP receptor activity"/>
    <property type="evidence" value="ECO:0007669"/>
    <property type="project" value="InterPro"/>
</dbReference>
<evidence type="ECO:0000256" key="6">
    <source>
        <dbReference type="SAM" id="Coils"/>
    </source>
</evidence>